<evidence type="ECO:0000313" key="2">
    <source>
        <dbReference type="Proteomes" id="UP001055879"/>
    </source>
</evidence>
<protein>
    <submittedName>
        <fullName evidence="1">Uncharacterized protein</fullName>
    </submittedName>
</protein>
<evidence type="ECO:0000313" key="1">
    <source>
        <dbReference type="EMBL" id="KAI3691603.1"/>
    </source>
</evidence>
<gene>
    <name evidence="1" type="ORF">L6452_31400</name>
</gene>
<dbReference type="EMBL" id="CM042057">
    <property type="protein sequence ID" value="KAI3691603.1"/>
    <property type="molecule type" value="Genomic_DNA"/>
</dbReference>
<comment type="caution">
    <text evidence="1">The sequence shown here is derived from an EMBL/GenBank/DDBJ whole genome shotgun (WGS) entry which is preliminary data.</text>
</comment>
<keyword evidence="2" id="KW-1185">Reference proteome</keyword>
<organism evidence="1 2">
    <name type="scientific">Arctium lappa</name>
    <name type="common">Greater burdock</name>
    <name type="synonym">Lappa major</name>
    <dbReference type="NCBI Taxonomy" id="4217"/>
    <lineage>
        <taxon>Eukaryota</taxon>
        <taxon>Viridiplantae</taxon>
        <taxon>Streptophyta</taxon>
        <taxon>Embryophyta</taxon>
        <taxon>Tracheophyta</taxon>
        <taxon>Spermatophyta</taxon>
        <taxon>Magnoliopsida</taxon>
        <taxon>eudicotyledons</taxon>
        <taxon>Gunneridae</taxon>
        <taxon>Pentapetalae</taxon>
        <taxon>asterids</taxon>
        <taxon>campanulids</taxon>
        <taxon>Asterales</taxon>
        <taxon>Asteraceae</taxon>
        <taxon>Carduoideae</taxon>
        <taxon>Cardueae</taxon>
        <taxon>Arctiinae</taxon>
        <taxon>Arctium</taxon>
    </lineage>
</organism>
<sequence>MTSGGGNKLISVDPDELRFQFELEKPMHCDIKVTNTTDKHVAFKVKTTSPKKYFVRPNTGVIQPWDTCTIRVTLQAQVEYPPDMQCKDKFLLQSTLVPANTDTEELPQNTFSKEAGKQLEECKLKVCYVARTDQGNSDDNPKQTSDPSSNQAIQTARAARDSAVREASQLQQELEMLKKKSQPSKASPGFSLKLAIAAGLIGIMVGFLLKLALSSPPPPPPLPPTPPPAATGAE</sequence>
<reference evidence="2" key="1">
    <citation type="journal article" date="2022" name="Mol. Ecol. Resour.">
        <title>The genomes of chicory, endive, great burdock and yacon provide insights into Asteraceae palaeo-polyploidization history and plant inulin production.</title>
        <authorList>
            <person name="Fan W."/>
            <person name="Wang S."/>
            <person name="Wang H."/>
            <person name="Wang A."/>
            <person name="Jiang F."/>
            <person name="Liu H."/>
            <person name="Zhao H."/>
            <person name="Xu D."/>
            <person name="Zhang Y."/>
        </authorList>
    </citation>
    <scope>NUCLEOTIDE SEQUENCE [LARGE SCALE GENOMIC DNA]</scope>
    <source>
        <strain evidence="2">cv. Niubang</strain>
    </source>
</reference>
<name>A0ACB8Z1W2_ARCLA</name>
<accession>A0ACB8Z1W2</accession>
<dbReference type="Proteomes" id="UP001055879">
    <property type="component" value="Linkage Group LG11"/>
</dbReference>
<proteinExistence type="predicted"/>
<reference evidence="1 2" key="2">
    <citation type="journal article" date="2022" name="Mol. Ecol. Resour.">
        <title>The genomes of chicory, endive, great burdock and yacon provide insights into Asteraceae paleo-polyploidization history and plant inulin production.</title>
        <authorList>
            <person name="Fan W."/>
            <person name="Wang S."/>
            <person name="Wang H."/>
            <person name="Wang A."/>
            <person name="Jiang F."/>
            <person name="Liu H."/>
            <person name="Zhao H."/>
            <person name="Xu D."/>
            <person name="Zhang Y."/>
        </authorList>
    </citation>
    <scope>NUCLEOTIDE SEQUENCE [LARGE SCALE GENOMIC DNA]</scope>
    <source>
        <strain evidence="2">cv. Niubang</strain>
    </source>
</reference>